<evidence type="ECO:0000313" key="1">
    <source>
        <dbReference type="EMBL" id="RHF03369.1"/>
    </source>
</evidence>
<organism evidence="2 3">
    <name type="scientific">Bacteroides eggerthii</name>
    <dbReference type="NCBI Taxonomy" id="28111"/>
    <lineage>
        <taxon>Bacteria</taxon>
        <taxon>Pseudomonadati</taxon>
        <taxon>Bacteroidota</taxon>
        <taxon>Bacteroidia</taxon>
        <taxon>Bacteroidales</taxon>
        <taxon>Bacteroidaceae</taxon>
        <taxon>Bacteroides</taxon>
    </lineage>
</organism>
<dbReference type="STRING" id="483216.BACEGG_00964"/>
<dbReference type="AlphaFoldDB" id="A0A380YKL6"/>
<sequence>MLDDFQEKIWLHRCDSLEKLHELDAKYPNVEVDVVFRKDGTFDVTHDVNTSFSLVIDPYFSHMEKTDGKMWMGIKNLEQENKTEMLSELEKLVGFCHIGKDNLIVESRNLEALRLFTKNGYYTSYYVPFDKPEKISEEECNSCISILQKIVDGKAVCALSFPCWWYSTIKERLHRSIDLLTWRHRTSKFMLLASPRGRQMLKDDQLEVILVKEKGSHHR</sequence>
<evidence type="ECO:0000313" key="2">
    <source>
        <dbReference type="EMBL" id="SUV28201.1"/>
    </source>
</evidence>
<reference evidence="1 4" key="2">
    <citation type="submission" date="2018-08" db="EMBL/GenBank/DDBJ databases">
        <title>A genome reference for cultivated species of the human gut microbiota.</title>
        <authorList>
            <person name="Zou Y."/>
            <person name="Xue W."/>
            <person name="Luo G."/>
        </authorList>
    </citation>
    <scope>NUCLEOTIDE SEQUENCE [LARGE SCALE GENOMIC DNA]</scope>
    <source>
        <strain evidence="1 4">AM26-26AC</strain>
    </source>
</reference>
<evidence type="ECO:0000313" key="3">
    <source>
        <dbReference type="Proteomes" id="UP000254424"/>
    </source>
</evidence>
<dbReference type="EMBL" id="UFSX01000001">
    <property type="protein sequence ID" value="SUV28201.1"/>
    <property type="molecule type" value="Genomic_DNA"/>
</dbReference>
<dbReference type="SUPFAM" id="SSF51695">
    <property type="entry name" value="PLC-like phosphodiesterases"/>
    <property type="match status" value="1"/>
</dbReference>
<dbReference type="OrthoDB" id="1138968at2"/>
<dbReference type="GO" id="GO:0006629">
    <property type="term" value="P:lipid metabolic process"/>
    <property type="evidence" value="ECO:0007669"/>
    <property type="project" value="InterPro"/>
</dbReference>
<dbReference type="RefSeq" id="WP_004289259.1">
    <property type="nucleotide sequence ID" value="NZ_CABKNQ010000019.1"/>
</dbReference>
<dbReference type="Proteomes" id="UP000254424">
    <property type="component" value="Unassembled WGS sequence"/>
</dbReference>
<accession>A0A380YKL6</accession>
<protein>
    <submittedName>
        <fullName evidence="2">Uncharacterized protein</fullName>
    </submittedName>
</protein>
<name>A0A380YKL6_9BACE</name>
<dbReference type="GeneID" id="93070091"/>
<dbReference type="GO" id="GO:0008081">
    <property type="term" value="F:phosphoric diester hydrolase activity"/>
    <property type="evidence" value="ECO:0007669"/>
    <property type="project" value="InterPro"/>
</dbReference>
<proteinExistence type="predicted"/>
<reference evidence="2 3" key="1">
    <citation type="submission" date="2018-06" db="EMBL/GenBank/DDBJ databases">
        <authorList>
            <consortium name="Pathogen Informatics"/>
            <person name="Doyle S."/>
        </authorList>
    </citation>
    <scope>NUCLEOTIDE SEQUENCE [LARGE SCALE GENOMIC DNA]</scope>
    <source>
        <strain evidence="2 3">NCTC11155</strain>
    </source>
</reference>
<evidence type="ECO:0000313" key="4">
    <source>
        <dbReference type="Proteomes" id="UP000283538"/>
    </source>
</evidence>
<dbReference type="Proteomes" id="UP000283538">
    <property type="component" value="Unassembled WGS sequence"/>
</dbReference>
<dbReference type="EMBL" id="QSLA01000028">
    <property type="protein sequence ID" value="RHF03369.1"/>
    <property type="molecule type" value="Genomic_DNA"/>
</dbReference>
<dbReference type="InterPro" id="IPR017946">
    <property type="entry name" value="PLC-like_Pdiesterase_TIM-brl"/>
</dbReference>
<gene>
    <name evidence="1" type="ORF">DW701_16365</name>
    <name evidence="2" type="ORF">NCTC11155_00148</name>
</gene>